<feature type="signal peptide" evidence="1">
    <location>
        <begin position="1"/>
        <end position="24"/>
    </location>
</feature>
<protein>
    <submittedName>
        <fullName evidence="4">DUF11 domain-containing protein</fullName>
    </submittedName>
</protein>
<dbReference type="RefSeq" id="WP_129602895.1">
    <property type="nucleotide sequence ID" value="NZ_SBLB01000004.1"/>
</dbReference>
<dbReference type="InterPro" id="IPR044023">
    <property type="entry name" value="Ig_7"/>
</dbReference>
<name>A0A4Q2UNM8_9BACT</name>
<dbReference type="GO" id="GO:0005509">
    <property type="term" value="F:calcium ion binding"/>
    <property type="evidence" value="ECO:0007669"/>
    <property type="project" value="InterPro"/>
</dbReference>
<comment type="caution">
    <text evidence="4">The sequence shown here is derived from an EMBL/GenBank/DDBJ whole genome shotgun (WGS) entry which is preliminary data.</text>
</comment>
<dbReference type="AlphaFoldDB" id="A0A4Q2UNM8"/>
<evidence type="ECO:0000259" key="2">
    <source>
        <dbReference type="Pfam" id="PF01345"/>
    </source>
</evidence>
<keyword evidence="1" id="KW-0732">Signal</keyword>
<evidence type="ECO:0000259" key="3">
    <source>
        <dbReference type="Pfam" id="PF19081"/>
    </source>
</evidence>
<evidence type="ECO:0000256" key="1">
    <source>
        <dbReference type="SAM" id="SignalP"/>
    </source>
</evidence>
<feature type="domain" description="Ig-like" evidence="3">
    <location>
        <begin position="614"/>
        <end position="675"/>
    </location>
</feature>
<reference evidence="4 5" key="1">
    <citation type="submission" date="2019-01" db="EMBL/GenBank/DDBJ databases">
        <title>Spirosoma flava sp. nov., a propanil-degrading bacterium isolated from herbicide-contaminated soil.</title>
        <authorList>
            <person name="Zhang L."/>
            <person name="Jiang J.-D."/>
        </authorList>
    </citation>
    <scope>NUCLEOTIDE SEQUENCE [LARGE SCALE GENOMIC DNA]</scope>
    <source>
        <strain evidence="4 5">TY50</strain>
    </source>
</reference>
<feature type="chain" id="PRO_5020369894" evidence="1">
    <location>
        <begin position="25"/>
        <end position="789"/>
    </location>
</feature>
<dbReference type="NCBIfam" id="TIGR01451">
    <property type="entry name" value="B_ant_repeat"/>
    <property type="match status" value="1"/>
</dbReference>
<accession>A0A4Q2UNM8</accession>
<dbReference type="InterPro" id="IPR028974">
    <property type="entry name" value="TSP_type-3_rpt"/>
</dbReference>
<proteinExistence type="predicted"/>
<dbReference type="Gene3D" id="4.10.1080.10">
    <property type="entry name" value="TSP type-3 repeat"/>
    <property type="match status" value="1"/>
</dbReference>
<feature type="domain" description="DUF11" evidence="2">
    <location>
        <begin position="411"/>
        <end position="520"/>
    </location>
</feature>
<dbReference type="Proteomes" id="UP000290407">
    <property type="component" value="Unassembled WGS sequence"/>
</dbReference>
<organism evidence="4 5">
    <name type="scientific">Spirosoma sordidisoli</name>
    <dbReference type="NCBI Taxonomy" id="2502893"/>
    <lineage>
        <taxon>Bacteria</taxon>
        <taxon>Pseudomonadati</taxon>
        <taxon>Bacteroidota</taxon>
        <taxon>Cytophagia</taxon>
        <taxon>Cytophagales</taxon>
        <taxon>Cytophagaceae</taxon>
        <taxon>Spirosoma</taxon>
    </lineage>
</organism>
<keyword evidence="5" id="KW-1185">Reference proteome</keyword>
<evidence type="ECO:0000313" key="4">
    <source>
        <dbReference type="EMBL" id="RYC69200.1"/>
    </source>
</evidence>
<dbReference type="Pfam" id="PF19081">
    <property type="entry name" value="Ig_7"/>
    <property type="match status" value="1"/>
</dbReference>
<gene>
    <name evidence="4" type="ORF">EQG79_17550</name>
</gene>
<dbReference type="InterPro" id="IPR001434">
    <property type="entry name" value="OmcB-like_DUF11"/>
</dbReference>
<evidence type="ECO:0000313" key="5">
    <source>
        <dbReference type="Proteomes" id="UP000290407"/>
    </source>
</evidence>
<sequence length="789" mass="80370">MNRILLHVAGALATLVCTVFTSMAQTTPQTRENNQVCMDPIVGAARGPFINTARTSGLCVGCGGSSASAIVDGNLNNVATIDLGVSAAGGFRISVKDSLQYYPGGNEVGFVVRNRTNGLLGLLDASLLNQFVIRTYRTGNPNPVETASFSSGTGVLKAAVLGGSGDGRQVLSFVTSQDFDEVELAYTGAVTAGRLVDVFYAFEGPANCPKDCANAILSAGESATVTTGSISPLPLGASCVLGSLSGEANLIDADSTTNFATITSTVGLACTRYIEVRSNTTYPAGYEAGFLVDNGDGIIGLNLLGGVTITTYRNGTVSESFSGTGLVGASVLGATSRVQLGFKAAQPFNSIRISLTGISVAVNLRVFHAYVKADTDSDGIADCMDKCATGSDLLDADGDGTPDGCDQNVADISVSKTVSSATATVGSSVTFTVSATRTAQFNATGLVIRDTLARGFTYVSHTASPGTVYDPVTGRWTIGSALAGPATSVNLAIAVTVDSVGVTSNVAEVIRSFESDPDSSPGNGNFAEDDIASSCVSVPVRICEGASLQLSAPASYTTGVEWFRTIDNVTTSVATTPTFSASLSGSYSFTATGMSGCVSGNCCPVIIIVDPAPVPVIIASSSTICAGTSATLTVSNAAPGITYVWSNGTTGPTLEVTPRTTTVYSVSATTTAGGCSGVSTFTIVVNQPPVQAPIVALCGPTGNTGYSFSINPTTTGSTTTYFVKVGDAPEAGPYEYGVARTFDNNTGNLSVVIRDAQTNCSILLPVVAPANCQTCPPKVCVPIRIARTQ</sequence>
<dbReference type="EMBL" id="SBLB01000004">
    <property type="protein sequence ID" value="RYC69200.1"/>
    <property type="molecule type" value="Genomic_DNA"/>
</dbReference>
<dbReference type="Pfam" id="PF01345">
    <property type="entry name" value="DUF11"/>
    <property type="match status" value="1"/>
</dbReference>
<dbReference type="InterPro" id="IPR047589">
    <property type="entry name" value="DUF11_rpt"/>
</dbReference>